<organism evidence="9 10">
    <name type="scientific">Aspergillus thermomutatus</name>
    <name type="common">Neosartorya pseudofischeri</name>
    <dbReference type="NCBI Taxonomy" id="41047"/>
    <lineage>
        <taxon>Eukaryota</taxon>
        <taxon>Fungi</taxon>
        <taxon>Dikarya</taxon>
        <taxon>Ascomycota</taxon>
        <taxon>Pezizomycotina</taxon>
        <taxon>Eurotiomycetes</taxon>
        <taxon>Eurotiomycetidae</taxon>
        <taxon>Eurotiales</taxon>
        <taxon>Aspergillaceae</taxon>
        <taxon>Aspergillus</taxon>
        <taxon>Aspergillus subgen. Fumigati</taxon>
    </lineage>
</organism>
<dbReference type="SUPFAM" id="SSF47928">
    <property type="entry name" value="N-terminal domain of the delta subunit of the F1F0-ATP synthase"/>
    <property type="match status" value="1"/>
</dbReference>
<proteinExistence type="inferred from homology"/>
<evidence type="ECO:0000256" key="5">
    <source>
        <dbReference type="ARBA" id="ARBA00022781"/>
    </source>
</evidence>
<dbReference type="InterPro" id="IPR000711">
    <property type="entry name" value="ATPase_OSCP/dsu"/>
</dbReference>
<evidence type="ECO:0000256" key="1">
    <source>
        <dbReference type="ARBA" id="ARBA00004370"/>
    </source>
</evidence>
<dbReference type="STRING" id="41047.A0A397HMU7"/>
<keyword evidence="6" id="KW-0406">Ion transport</keyword>
<dbReference type="PROSITE" id="PS00389">
    <property type="entry name" value="ATPASE_DELTA"/>
    <property type="match status" value="1"/>
</dbReference>
<dbReference type="HAMAP" id="MF_01416">
    <property type="entry name" value="ATP_synth_delta_bact"/>
    <property type="match status" value="1"/>
</dbReference>
<dbReference type="EMBL" id="NKHU02000023">
    <property type="protein sequence ID" value="RHZ64459.1"/>
    <property type="molecule type" value="Genomic_DNA"/>
</dbReference>
<dbReference type="GeneID" id="38130888"/>
<evidence type="ECO:0000256" key="7">
    <source>
        <dbReference type="ARBA" id="ARBA00023136"/>
    </source>
</evidence>
<dbReference type="OrthoDB" id="1262810at2759"/>
<dbReference type="Pfam" id="PF00213">
    <property type="entry name" value="OSCP"/>
    <property type="match status" value="1"/>
</dbReference>
<comment type="caution">
    <text evidence="9">The sequence shown here is derived from an EMBL/GenBank/DDBJ whole genome shotgun (WGS) entry which is preliminary data.</text>
</comment>
<evidence type="ECO:0000256" key="3">
    <source>
        <dbReference type="ARBA" id="ARBA00014723"/>
    </source>
</evidence>
<name>A0A397HMU7_ASPTH</name>
<keyword evidence="4" id="KW-0813">Transport</keyword>
<dbReference type="InterPro" id="IPR020781">
    <property type="entry name" value="ATPase_OSCP/d_CS"/>
</dbReference>
<keyword evidence="10" id="KW-1185">Reference proteome</keyword>
<dbReference type="Gene3D" id="1.10.520.20">
    <property type="entry name" value="N-terminal domain of the delta subunit of the F1F0-ATP synthase"/>
    <property type="match status" value="1"/>
</dbReference>
<dbReference type="PANTHER" id="PTHR11910">
    <property type="entry name" value="ATP SYNTHASE DELTA CHAIN"/>
    <property type="match status" value="1"/>
</dbReference>
<comment type="subcellular location">
    <subcellularLocation>
        <location evidence="1">Membrane</location>
    </subcellularLocation>
</comment>
<keyword evidence="7" id="KW-0472">Membrane</keyword>
<dbReference type="Proteomes" id="UP000215305">
    <property type="component" value="Unassembled WGS sequence"/>
</dbReference>
<dbReference type="InterPro" id="IPR026015">
    <property type="entry name" value="ATP_synth_OSCP/delta_N_sf"/>
</dbReference>
<reference evidence="9" key="1">
    <citation type="submission" date="2018-08" db="EMBL/GenBank/DDBJ databases">
        <title>Draft genome sequence of azole-resistant Aspergillus thermomutatus (Neosartorya pseudofischeri) strain HMR AF 39, isolated from a human nasal aspirate.</title>
        <authorList>
            <person name="Parent-Michaud M."/>
            <person name="Dufresne P.J."/>
            <person name="Fournier E."/>
            <person name="Martineau C."/>
            <person name="Moreira S."/>
            <person name="Perkins V."/>
            <person name="De Repentigny L."/>
            <person name="Dufresne S.F."/>
        </authorList>
    </citation>
    <scope>NUCLEOTIDE SEQUENCE [LARGE SCALE GENOMIC DNA]</scope>
    <source>
        <strain evidence="9">HMR AF 39</strain>
    </source>
</reference>
<evidence type="ECO:0000313" key="9">
    <source>
        <dbReference type="EMBL" id="RHZ64459.1"/>
    </source>
</evidence>
<evidence type="ECO:0000256" key="8">
    <source>
        <dbReference type="ARBA" id="ARBA00023310"/>
    </source>
</evidence>
<dbReference type="RefSeq" id="XP_026617508.1">
    <property type="nucleotide sequence ID" value="XM_026762533.1"/>
</dbReference>
<dbReference type="NCBIfam" id="TIGR01145">
    <property type="entry name" value="ATP_synt_delta"/>
    <property type="match status" value="1"/>
</dbReference>
<sequence>MNTARVARVGLRATQQFSVPRSAALNGLRTYATPAQNVKPPVALFGVDGTYATALVRLAFVPGLSFDAVRIGSQSAFFCSVDPTPRLQNRYTASAKSAALDQTSKALASLGQTFKADRKLTTLIAAPTLTASDKQQIIQELQKIAGSDKGDILKNFLQTLAENNRLGLLEAICEKFETLMGAHRGEMEVTITSAQPPSQELDNKTLNRLEKAVSKYDLSQGKKLKVVTKVNPDIVGGLVLEIGDRTIDLSVSSKIAKLNKALTDAL</sequence>
<protein>
    <recommendedName>
        <fullName evidence="3">ATP synthase subunit 5, mitochondrial</fullName>
    </recommendedName>
</protein>
<dbReference type="AlphaFoldDB" id="A0A397HMU7"/>
<evidence type="ECO:0000313" key="10">
    <source>
        <dbReference type="Proteomes" id="UP000215305"/>
    </source>
</evidence>
<dbReference type="GO" id="GO:0046933">
    <property type="term" value="F:proton-transporting ATP synthase activity, rotational mechanism"/>
    <property type="evidence" value="ECO:0007669"/>
    <property type="project" value="InterPro"/>
</dbReference>
<keyword evidence="8" id="KW-0066">ATP synthesis</keyword>
<keyword evidence="5" id="KW-0375">Hydrogen ion transport</keyword>
<comment type="similarity">
    <text evidence="2">Belongs to the ATPase delta chain family.</text>
</comment>
<evidence type="ECO:0000256" key="4">
    <source>
        <dbReference type="ARBA" id="ARBA00022448"/>
    </source>
</evidence>
<evidence type="ECO:0000256" key="6">
    <source>
        <dbReference type="ARBA" id="ARBA00023065"/>
    </source>
</evidence>
<dbReference type="VEuPathDB" id="FungiDB:CDV56_108914"/>
<evidence type="ECO:0000256" key="2">
    <source>
        <dbReference type="ARBA" id="ARBA00007046"/>
    </source>
</evidence>
<dbReference type="PRINTS" id="PR00125">
    <property type="entry name" value="ATPASEDELTA"/>
</dbReference>
<dbReference type="GO" id="GO:0016020">
    <property type="term" value="C:membrane"/>
    <property type="evidence" value="ECO:0007669"/>
    <property type="project" value="UniProtKB-SubCell"/>
</dbReference>
<accession>A0A397HMU7</accession>
<gene>
    <name evidence="9" type="ORF">CDV56_108914</name>
</gene>